<dbReference type="EMBL" id="JAVRRG010000032">
    <property type="protein sequence ID" value="KAK5094711.1"/>
    <property type="molecule type" value="Genomic_DNA"/>
</dbReference>
<comment type="caution">
    <text evidence="2">The sequence shown here is derived from an EMBL/GenBank/DDBJ whole genome shotgun (WGS) entry which is preliminary data.</text>
</comment>
<feature type="compositionally biased region" description="Basic and acidic residues" evidence="1">
    <location>
        <begin position="420"/>
        <end position="432"/>
    </location>
</feature>
<evidence type="ECO:0008006" key="4">
    <source>
        <dbReference type="Google" id="ProtNLM"/>
    </source>
</evidence>
<dbReference type="PANTHER" id="PTHR38703:SF1">
    <property type="entry name" value="ALLERGEN"/>
    <property type="match status" value="1"/>
</dbReference>
<organism evidence="2 3">
    <name type="scientific">Lithohypha guttulata</name>
    <dbReference type="NCBI Taxonomy" id="1690604"/>
    <lineage>
        <taxon>Eukaryota</taxon>
        <taxon>Fungi</taxon>
        <taxon>Dikarya</taxon>
        <taxon>Ascomycota</taxon>
        <taxon>Pezizomycotina</taxon>
        <taxon>Eurotiomycetes</taxon>
        <taxon>Chaetothyriomycetidae</taxon>
        <taxon>Chaetothyriales</taxon>
        <taxon>Trichomeriaceae</taxon>
        <taxon>Lithohypha</taxon>
    </lineage>
</organism>
<protein>
    <recommendedName>
        <fullName evidence="4">Allergen</fullName>
    </recommendedName>
</protein>
<feature type="compositionally biased region" description="Basic and acidic residues" evidence="1">
    <location>
        <begin position="370"/>
        <end position="392"/>
    </location>
</feature>
<feature type="region of interest" description="Disordered" evidence="1">
    <location>
        <begin position="215"/>
        <end position="454"/>
    </location>
</feature>
<dbReference type="Proteomes" id="UP001345013">
    <property type="component" value="Unassembled WGS sequence"/>
</dbReference>
<accession>A0ABR0KF67</accession>
<dbReference type="PANTHER" id="PTHR38703">
    <property type="entry name" value="CHROMOSOME 8, WHOLE GENOME SHOTGUN SEQUENCE"/>
    <property type="match status" value="1"/>
</dbReference>
<feature type="compositionally biased region" description="Low complexity" evidence="1">
    <location>
        <begin position="247"/>
        <end position="259"/>
    </location>
</feature>
<evidence type="ECO:0000313" key="2">
    <source>
        <dbReference type="EMBL" id="KAK5094711.1"/>
    </source>
</evidence>
<feature type="compositionally biased region" description="Polar residues" evidence="1">
    <location>
        <begin position="1"/>
        <end position="12"/>
    </location>
</feature>
<name>A0ABR0KF67_9EURO</name>
<reference evidence="2 3" key="1">
    <citation type="submission" date="2023-08" db="EMBL/GenBank/DDBJ databases">
        <title>Black Yeasts Isolated from many extreme environments.</title>
        <authorList>
            <person name="Coleine C."/>
            <person name="Stajich J.E."/>
            <person name="Selbmann L."/>
        </authorList>
    </citation>
    <scope>NUCLEOTIDE SEQUENCE [LARGE SCALE GENOMIC DNA]</scope>
    <source>
        <strain evidence="2 3">CCFEE 5885</strain>
    </source>
</reference>
<sequence length="454" mass="49150">MDSARNAVSSFLGQGGKQTTDVDENVNPAVTDEVIKPHRHEETREAVDREIHRDHYHTTVQPVQHRETLPEQHQHNVAPQIEREYHHGNEEEDRQRATAELGQFRDTRQMEQTTQSAAAVPSVTGEHTHHHVHEVVQPVIHKETIQPEFVHTTIPIHERHTAPSEHHGISQLPMKTLDEVRNMGTPLEGGARTHEEYEGHPKRYNPEMQLEREPVDEHPELHEGTHDPEATGHFQHGHGHGHGHGSTGTSGLTGATGTTDMPGATGSEYSTALGGRAEGNTAPVAYDDRSRETSGLSPAEQYGSERERSREPSNLTGGEAEPKQGISDDDGQQHASLEGTDPSLQDRSGGKLTGSGADGSHSAVFGLTPDGHKYNDTKHSSSAEMPKAKEGDMPTAPGSEDHPSENTSAKRGGSGGVADQMHDPRVAEKGHEGQASYGGGDEKPGAGPETDKII</sequence>
<evidence type="ECO:0000313" key="3">
    <source>
        <dbReference type="Proteomes" id="UP001345013"/>
    </source>
</evidence>
<keyword evidence="3" id="KW-1185">Reference proteome</keyword>
<feature type="region of interest" description="Disordered" evidence="1">
    <location>
        <begin position="1"/>
        <end position="44"/>
    </location>
</feature>
<feature type="compositionally biased region" description="Basic and acidic residues" evidence="1">
    <location>
        <begin position="215"/>
        <end position="230"/>
    </location>
</feature>
<feature type="compositionally biased region" description="Basic and acidic residues" evidence="1">
    <location>
        <begin position="33"/>
        <end position="44"/>
    </location>
</feature>
<proteinExistence type="predicted"/>
<evidence type="ECO:0000256" key="1">
    <source>
        <dbReference type="SAM" id="MobiDB-lite"/>
    </source>
</evidence>
<feature type="compositionally biased region" description="Basic and acidic residues" evidence="1">
    <location>
        <begin position="440"/>
        <end position="454"/>
    </location>
</feature>
<gene>
    <name evidence="2" type="ORF">LTR24_003411</name>
</gene>